<evidence type="ECO:0000256" key="1">
    <source>
        <dbReference type="ARBA" id="ARBA00022737"/>
    </source>
</evidence>
<dbReference type="InterPro" id="IPR018337">
    <property type="entry name" value="Cell_wall/Cho-bd_repeat"/>
</dbReference>
<dbReference type="Gene3D" id="2.10.270.10">
    <property type="entry name" value="Cholin Binding"/>
    <property type="match status" value="1"/>
</dbReference>
<protein>
    <submittedName>
        <fullName evidence="2">N-acetylmuramoyl-L-alanine amidase family protein</fullName>
    </submittedName>
</protein>
<dbReference type="Proteomes" id="UP000434409">
    <property type="component" value="Unassembled WGS sequence"/>
</dbReference>
<dbReference type="Pfam" id="PF19127">
    <property type="entry name" value="Choline_bind_3"/>
    <property type="match status" value="1"/>
</dbReference>
<keyword evidence="3" id="KW-1185">Reference proteome</keyword>
<proteinExistence type="predicted"/>
<reference evidence="2 3" key="1">
    <citation type="submission" date="2019-08" db="EMBL/GenBank/DDBJ databases">
        <title>In-depth cultivation of the pig gut microbiome towards novel bacterial diversity and tailored functional studies.</title>
        <authorList>
            <person name="Wylensek D."/>
            <person name="Hitch T.C.A."/>
            <person name="Clavel T."/>
        </authorList>
    </citation>
    <scope>NUCLEOTIDE SEQUENCE [LARGE SCALE GENOMIC DNA]</scope>
    <source>
        <strain evidence="2 3">68-1-5</strain>
    </source>
</reference>
<evidence type="ECO:0000313" key="3">
    <source>
        <dbReference type="Proteomes" id="UP000434409"/>
    </source>
</evidence>
<dbReference type="EMBL" id="VULY01000018">
    <property type="protein sequence ID" value="MSR93426.1"/>
    <property type="molecule type" value="Genomic_DNA"/>
</dbReference>
<name>A0A6N7V0N7_9FIRM</name>
<accession>A0A6N7V0N7</accession>
<dbReference type="SUPFAM" id="SSF69360">
    <property type="entry name" value="Cell wall binding repeat"/>
    <property type="match status" value="1"/>
</dbReference>
<dbReference type="AlphaFoldDB" id="A0A6N7V0N7"/>
<organism evidence="2 3">
    <name type="scientific">Suipraeoptans intestinalis</name>
    <dbReference type="NCBI Taxonomy" id="2606628"/>
    <lineage>
        <taxon>Bacteria</taxon>
        <taxon>Bacillati</taxon>
        <taxon>Bacillota</taxon>
        <taxon>Clostridia</taxon>
        <taxon>Lachnospirales</taxon>
        <taxon>Lachnospiraceae</taxon>
        <taxon>Suipraeoptans</taxon>
    </lineage>
</organism>
<keyword evidence="1" id="KW-0677">Repeat</keyword>
<gene>
    <name evidence="2" type="ORF">FYJ34_03855</name>
</gene>
<sequence>MRVFMRKIGVISMIVSICVSQLFVLAKERDAAKPEKIISEKTDLSEVYRSNEMGSQASVSGQWIKNSDGRWWYRHADGTYTRGGWEYIAGQWYLFDAAGWMLFGWQQVGGTWYYLGTADDGAMKTGWQKLGNFWYYLGDANDGSMKSGWQQIMGTWYYLGDANDGSMKSGWQQIRGFWYYLGDVEDGAMREECWVGPYYVGESGAWIPGYSETKTVKKVSVCMQYGSAESAQEKIETEEKEAVKKVTEYVRGLKQIRLKESSQIMGGNYHIRLDYTDGTYQRYFFSQADMEGNTVALSNGKYFHYQERDLEVLWKSLGGTIPEMEK</sequence>
<evidence type="ECO:0000313" key="2">
    <source>
        <dbReference type="EMBL" id="MSR93426.1"/>
    </source>
</evidence>
<comment type="caution">
    <text evidence="2">The sequence shown here is derived from an EMBL/GenBank/DDBJ whole genome shotgun (WGS) entry which is preliminary data.</text>
</comment>
<dbReference type="Pfam" id="PF01473">
    <property type="entry name" value="Choline_bind_1"/>
    <property type="match status" value="2"/>
</dbReference>
<dbReference type="RefSeq" id="WP_154476414.1">
    <property type="nucleotide sequence ID" value="NZ_JAXFXH010000007.1"/>
</dbReference>